<accession>A0ABS6F1E7</accession>
<name>A0ABS6F1E7_9CLOT</name>
<dbReference type="InterPro" id="IPR001279">
    <property type="entry name" value="Metallo-B-lactamas"/>
</dbReference>
<dbReference type="RefSeq" id="WP_216457140.1">
    <property type="nucleotide sequence ID" value="NZ_JAHLQL010000003.1"/>
</dbReference>
<dbReference type="PANTHER" id="PTHR43546">
    <property type="entry name" value="UPF0173 METAL-DEPENDENT HYDROLASE MJ1163-RELATED"/>
    <property type="match status" value="1"/>
</dbReference>
<sequence length="277" mass="31832">MNLFNNIHKLCFNIKFLTKLHYRNLKNYFKKSLTPLGEPIVTNSVHWIGHASVLINLYNNILVTDPIVGSLVQFKRKVKPSINLKKSDIDYILLSHGHMDHIDFFSLARMNKKSIVLCPKSYVKRIKTIGFNTVIGISKGETYENNDITIKCIEANHDGRRYYLGKDYESNAYLITCKDKSVLFAGDTAFTENFKGVESDVALMPVGCYLPEGFDKMHCTPLQSYNMYKMMKSKMMIPIHYNTFILSLEKDEDTLDILKNIKDETINIINIGQTIPI</sequence>
<dbReference type="Pfam" id="PF12706">
    <property type="entry name" value="Lactamase_B_2"/>
    <property type="match status" value="1"/>
</dbReference>
<comment type="caution">
    <text evidence="2">The sequence shown here is derived from an EMBL/GenBank/DDBJ whole genome shotgun (WGS) entry which is preliminary data.</text>
</comment>
<gene>
    <name evidence="2" type="ORF">KQI89_11220</name>
</gene>
<keyword evidence="3" id="KW-1185">Reference proteome</keyword>
<evidence type="ECO:0000313" key="3">
    <source>
        <dbReference type="Proteomes" id="UP000736583"/>
    </source>
</evidence>
<protein>
    <submittedName>
        <fullName evidence="2">MBL fold metallo-hydrolase</fullName>
    </submittedName>
</protein>
<dbReference type="PANTHER" id="PTHR43546:SF8">
    <property type="entry name" value="METALLO-BETA-LACTAMASE DOMAIN-CONTAINING PROTEIN"/>
    <property type="match status" value="1"/>
</dbReference>
<dbReference type="EMBL" id="JAHLQL010000003">
    <property type="protein sequence ID" value="MBU5592334.1"/>
    <property type="molecule type" value="Genomic_DNA"/>
</dbReference>
<proteinExistence type="predicted"/>
<dbReference type="InterPro" id="IPR050114">
    <property type="entry name" value="UPF0173_UPF0282_UlaG_hydrolase"/>
</dbReference>
<reference evidence="2 3" key="1">
    <citation type="submission" date="2021-06" db="EMBL/GenBank/DDBJ databases">
        <authorList>
            <person name="Sun Q."/>
            <person name="Li D."/>
        </authorList>
    </citation>
    <scope>NUCLEOTIDE SEQUENCE [LARGE SCALE GENOMIC DNA]</scope>
    <source>
        <strain evidence="2 3">MSJ-4</strain>
    </source>
</reference>
<dbReference type="Proteomes" id="UP000736583">
    <property type="component" value="Unassembled WGS sequence"/>
</dbReference>
<evidence type="ECO:0000259" key="1">
    <source>
        <dbReference type="SMART" id="SM00849"/>
    </source>
</evidence>
<organism evidence="2 3">
    <name type="scientific">Clostridium simiarum</name>
    <dbReference type="NCBI Taxonomy" id="2841506"/>
    <lineage>
        <taxon>Bacteria</taxon>
        <taxon>Bacillati</taxon>
        <taxon>Bacillota</taxon>
        <taxon>Clostridia</taxon>
        <taxon>Eubacteriales</taxon>
        <taxon>Clostridiaceae</taxon>
        <taxon>Clostridium</taxon>
    </lineage>
</organism>
<dbReference type="SMART" id="SM00849">
    <property type="entry name" value="Lactamase_B"/>
    <property type="match status" value="1"/>
</dbReference>
<feature type="domain" description="Metallo-beta-lactamase" evidence="1">
    <location>
        <begin position="49"/>
        <end position="240"/>
    </location>
</feature>
<evidence type="ECO:0000313" key="2">
    <source>
        <dbReference type="EMBL" id="MBU5592334.1"/>
    </source>
</evidence>